<accession>A0A484IJ42</accession>
<protein>
    <recommendedName>
        <fullName evidence="3">PRC-barrel domain-containing protein</fullName>
    </recommendedName>
</protein>
<evidence type="ECO:0000313" key="1">
    <source>
        <dbReference type="EMBL" id="VFJ14908.1"/>
    </source>
</evidence>
<reference evidence="1 2" key="1">
    <citation type="submission" date="2019-02" db="EMBL/GenBank/DDBJ databases">
        <authorList>
            <person name="Lehtovirta-Morley E L."/>
        </authorList>
    </citation>
    <scope>NUCLEOTIDE SEQUENCE [LARGE SCALE GENOMIC DNA]</scope>
    <source>
        <strain evidence="1">NFRAN1</strain>
    </source>
</reference>
<dbReference type="AlphaFoldDB" id="A0A484IJ42"/>
<evidence type="ECO:0008006" key="3">
    <source>
        <dbReference type="Google" id="ProtNLM"/>
    </source>
</evidence>
<proteinExistence type="predicted"/>
<dbReference type="Proteomes" id="UP000294299">
    <property type="component" value="Chromosome NFRAN"/>
</dbReference>
<gene>
    <name evidence="1" type="ORF">NFRAN_2586</name>
</gene>
<name>A0A484IJ42_9ARCH</name>
<dbReference type="GeneID" id="55648804"/>
<evidence type="ECO:0000313" key="2">
    <source>
        <dbReference type="Proteomes" id="UP000294299"/>
    </source>
</evidence>
<dbReference type="OrthoDB" id="8243at2157"/>
<dbReference type="RefSeq" id="WP_172602303.1">
    <property type="nucleotide sequence ID" value="NZ_LR216287.1"/>
</dbReference>
<dbReference type="KEGG" id="nfn:NFRAN_2586"/>
<sequence length="60" mass="6629">MLSMSTNSINWTKVVKKETRGLDDTDLGEVQELTTDFVITKTGVLDKKSVFYSKGSGSKI</sequence>
<organism evidence="1 2">
    <name type="scientific">Candidatus Nitrosocosmicus franklandianus</name>
    <dbReference type="NCBI Taxonomy" id="1798806"/>
    <lineage>
        <taxon>Archaea</taxon>
        <taxon>Nitrososphaerota</taxon>
        <taxon>Nitrososphaeria</taxon>
        <taxon>Nitrososphaerales</taxon>
        <taxon>Nitrososphaeraceae</taxon>
        <taxon>Candidatus Nitrosocosmicus</taxon>
    </lineage>
</organism>
<dbReference type="EMBL" id="LR216287">
    <property type="protein sequence ID" value="VFJ14908.1"/>
    <property type="molecule type" value="Genomic_DNA"/>
</dbReference>
<keyword evidence="2" id="KW-1185">Reference proteome</keyword>